<accession>A0A7F5RC12</accession>
<evidence type="ECO:0000256" key="9">
    <source>
        <dbReference type="SAM" id="Phobius"/>
    </source>
</evidence>
<evidence type="ECO:0000259" key="11">
    <source>
        <dbReference type="PROSITE" id="PS50929"/>
    </source>
</evidence>
<dbReference type="FunFam" id="3.40.50.300:FF:000636">
    <property type="entry name" value="ATP-binding cassette sub-family D member 3"/>
    <property type="match status" value="1"/>
</dbReference>
<dbReference type="InterPro" id="IPR036640">
    <property type="entry name" value="ABC1_TM_sf"/>
</dbReference>
<dbReference type="Pfam" id="PF06472">
    <property type="entry name" value="ABC_membrane_2"/>
    <property type="match status" value="2"/>
</dbReference>
<dbReference type="Pfam" id="PF00005">
    <property type="entry name" value="ABC_tran"/>
    <property type="match status" value="1"/>
</dbReference>
<evidence type="ECO:0000256" key="2">
    <source>
        <dbReference type="ARBA" id="ARBA00008575"/>
    </source>
</evidence>
<evidence type="ECO:0000256" key="8">
    <source>
        <dbReference type="ARBA" id="ARBA00023136"/>
    </source>
</evidence>
<dbReference type="GO" id="GO:0016887">
    <property type="term" value="F:ATP hydrolysis activity"/>
    <property type="evidence" value="ECO:0007669"/>
    <property type="project" value="InterPro"/>
</dbReference>
<dbReference type="GO" id="GO:0005778">
    <property type="term" value="C:peroxisomal membrane"/>
    <property type="evidence" value="ECO:0007669"/>
    <property type="project" value="UniProtKB-SubCell"/>
</dbReference>
<organism evidence="12 13">
    <name type="scientific">Agrilus planipennis</name>
    <name type="common">Emerald ash borer</name>
    <name type="synonym">Agrilus marcopoli</name>
    <dbReference type="NCBI Taxonomy" id="224129"/>
    <lineage>
        <taxon>Eukaryota</taxon>
        <taxon>Metazoa</taxon>
        <taxon>Ecdysozoa</taxon>
        <taxon>Arthropoda</taxon>
        <taxon>Hexapoda</taxon>
        <taxon>Insecta</taxon>
        <taxon>Pterygota</taxon>
        <taxon>Neoptera</taxon>
        <taxon>Endopterygota</taxon>
        <taxon>Coleoptera</taxon>
        <taxon>Polyphaga</taxon>
        <taxon>Elateriformia</taxon>
        <taxon>Buprestoidea</taxon>
        <taxon>Buprestidae</taxon>
        <taxon>Agrilinae</taxon>
        <taxon>Agrilus</taxon>
    </lineage>
</organism>
<dbReference type="GO" id="GO:0015910">
    <property type="term" value="P:long-chain fatty acid import into peroxisome"/>
    <property type="evidence" value="ECO:0007669"/>
    <property type="project" value="TreeGrafter"/>
</dbReference>
<dbReference type="Gene3D" id="3.40.50.300">
    <property type="entry name" value="P-loop containing nucleotide triphosphate hydrolases"/>
    <property type="match status" value="1"/>
</dbReference>
<keyword evidence="4 9" id="KW-0812">Transmembrane</keyword>
<dbReference type="PANTHER" id="PTHR11384:SF62">
    <property type="entry name" value="ATP-BINDING CASSETTE SUB-FAMILY D MEMBER 3"/>
    <property type="match status" value="1"/>
</dbReference>
<dbReference type="InterPro" id="IPR050835">
    <property type="entry name" value="ABC_transporter_sub-D"/>
</dbReference>
<keyword evidence="5" id="KW-0547">Nucleotide-binding</keyword>
<dbReference type="SUPFAM" id="SSF52540">
    <property type="entry name" value="P-loop containing nucleoside triphosphate hydrolases"/>
    <property type="match status" value="1"/>
</dbReference>
<dbReference type="InterPro" id="IPR003593">
    <property type="entry name" value="AAA+_ATPase"/>
</dbReference>
<dbReference type="RefSeq" id="XP_025833502.1">
    <property type="nucleotide sequence ID" value="XM_025977717.1"/>
</dbReference>
<keyword evidence="6 13" id="KW-0067">ATP-binding</keyword>
<dbReference type="InterPro" id="IPR017871">
    <property type="entry name" value="ABC_transporter-like_CS"/>
</dbReference>
<name>A0A7F5RC12_AGRPL</name>
<dbReference type="CTD" id="136034600"/>
<comment type="subcellular location">
    <subcellularLocation>
        <location evidence="1">Peroxisome membrane</location>
        <topology evidence="1">Multi-pass membrane protein</topology>
    </subcellularLocation>
</comment>
<evidence type="ECO:0000256" key="1">
    <source>
        <dbReference type="ARBA" id="ARBA00004585"/>
    </source>
</evidence>
<keyword evidence="3" id="KW-0813">Transport</keyword>
<evidence type="ECO:0000256" key="3">
    <source>
        <dbReference type="ARBA" id="ARBA00022448"/>
    </source>
</evidence>
<evidence type="ECO:0000256" key="5">
    <source>
        <dbReference type="ARBA" id="ARBA00022741"/>
    </source>
</evidence>
<keyword evidence="12" id="KW-1185">Reference proteome</keyword>
<reference evidence="13" key="1">
    <citation type="submission" date="2025-08" db="UniProtKB">
        <authorList>
            <consortium name="RefSeq"/>
        </authorList>
    </citation>
    <scope>IDENTIFICATION</scope>
    <source>
        <tissue evidence="13">Entire body</tissue>
    </source>
</reference>
<comment type="similarity">
    <text evidence="2">Belongs to the ABC transporter superfamily. ABCD family. Peroxisomal fatty acyl CoA transporter (TC 3.A.1.203) subfamily.</text>
</comment>
<dbReference type="InParanoid" id="A0A7F5RC12"/>
<keyword evidence="8 9" id="KW-0472">Membrane</keyword>
<evidence type="ECO:0000313" key="13">
    <source>
        <dbReference type="RefSeq" id="XP_025833502.1"/>
    </source>
</evidence>
<dbReference type="InterPro" id="IPR027417">
    <property type="entry name" value="P-loop_NTPase"/>
</dbReference>
<dbReference type="InterPro" id="IPR003439">
    <property type="entry name" value="ABC_transporter-like_ATP-bd"/>
</dbReference>
<dbReference type="GO" id="GO:0006635">
    <property type="term" value="P:fatty acid beta-oxidation"/>
    <property type="evidence" value="ECO:0007669"/>
    <property type="project" value="TreeGrafter"/>
</dbReference>
<protein>
    <submittedName>
        <fullName evidence="13">ATP-binding cassette sub-family D member 3</fullName>
    </submittedName>
</protein>
<dbReference type="Gene3D" id="1.20.1560.10">
    <property type="entry name" value="ABC transporter type 1, transmembrane domain"/>
    <property type="match status" value="1"/>
</dbReference>
<gene>
    <name evidence="13" type="primary">LOC108741170</name>
</gene>
<dbReference type="GO" id="GO:0005524">
    <property type="term" value="F:ATP binding"/>
    <property type="evidence" value="ECO:0007669"/>
    <property type="project" value="UniProtKB-KW"/>
</dbReference>
<dbReference type="PROSITE" id="PS00211">
    <property type="entry name" value="ABC_TRANSPORTER_1"/>
    <property type="match status" value="1"/>
</dbReference>
<dbReference type="GeneID" id="108741170"/>
<feature type="domain" description="ABC transporter" evidence="10">
    <location>
        <begin position="626"/>
        <end position="845"/>
    </location>
</feature>
<feature type="transmembrane region" description="Helical" evidence="9">
    <location>
        <begin position="507"/>
        <end position="529"/>
    </location>
</feature>
<dbReference type="OrthoDB" id="422637at2759"/>
<dbReference type="GO" id="GO:0007031">
    <property type="term" value="P:peroxisome organization"/>
    <property type="evidence" value="ECO:0007669"/>
    <property type="project" value="TreeGrafter"/>
</dbReference>
<dbReference type="GO" id="GO:0005324">
    <property type="term" value="F:long-chain fatty acid transmembrane transporter activity"/>
    <property type="evidence" value="ECO:0007669"/>
    <property type="project" value="TreeGrafter"/>
</dbReference>
<evidence type="ECO:0000259" key="10">
    <source>
        <dbReference type="PROSITE" id="PS50893"/>
    </source>
</evidence>
<dbReference type="FunCoup" id="A0A7F5RC12">
    <property type="interactions" value="1027"/>
</dbReference>
<evidence type="ECO:0000256" key="4">
    <source>
        <dbReference type="ARBA" id="ARBA00022692"/>
    </source>
</evidence>
<proteinExistence type="inferred from homology"/>
<keyword evidence="7 9" id="KW-1133">Transmembrane helix</keyword>
<dbReference type="SUPFAM" id="SSF90123">
    <property type="entry name" value="ABC transporter transmembrane region"/>
    <property type="match status" value="1"/>
</dbReference>
<feature type="transmembrane region" description="Helical" evidence="9">
    <location>
        <begin position="424"/>
        <end position="443"/>
    </location>
</feature>
<evidence type="ECO:0000256" key="6">
    <source>
        <dbReference type="ARBA" id="ARBA00022840"/>
    </source>
</evidence>
<dbReference type="PROSITE" id="PS50929">
    <property type="entry name" value="ABC_TM1F"/>
    <property type="match status" value="1"/>
</dbReference>
<dbReference type="Proteomes" id="UP000192223">
    <property type="component" value="Unplaced"/>
</dbReference>
<dbReference type="PROSITE" id="PS50893">
    <property type="entry name" value="ABC_TRANSPORTER_2"/>
    <property type="match status" value="1"/>
</dbReference>
<dbReference type="CDD" id="cd03223">
    <property type="entry name" value="ABCD_peroxisomal_ALDP"/>
    <property type="match status" value="1"/>
</dbReference>
<evidence type="ECO:0000256" key="7">
    <source>
        <dbReference type="ARBA" id="ARBA00022989"/>
    </source>
</evidence>
<dbReference type="GO" id="GO:0042760">
    <property type="term" value="P:very long-chain fatty acid catabolic process"/>
    <property type="evidence" value="ECO:0007669"/>
    <property type="project" value="TreeGrafter"/>
</dbReference>
<dbReference type="PANTHER" id="PTHR11384">
    <property type="entry name" value="ATP-BINDING CASSETTE, SUB-FAMILY D MEMBER"/>
    <property type="match status" value="1"/>
</dbReference>
<sequence length="845" mass="96136">MAPNFSKYLTRQNALSAAACAGILWYLSARQRLKLNKLDRRKIRKKIDEDVKYLIAEKTAPSTKAHVDRKFFSQLFQLLKIIIPGWTSSESGLLFLVAASLVARSLCDLWMISNGTKIESAIIALDKELFHKRLFHFLLAMPLVAVVNNVLKYSVRTKYSIPTQAESESDKLPQIGYLFNDFNKLAIRMAPNFSKYLTRQNALSAAACAGILWYLSARQRLKLNKLDRRKIRKKIDEDVKYLIAEKTAPSTKAHIDRKFFSQLFQLLKIIIPGWTSSESGLLFLVAASLVARSLCDLWMISNGTKIESAIIALDKELFHKRLFHFLLAMPLVAVVNNVLKYSVGELKIRLRNNMTRRLYDDYLKQFTYYRMTNLDNRISNADQLLTTDIDKFCESVADLYCNIAKPTLDIGIYVYRLTTSLGGGTPSIMLCYLVVSGFLLTYLRRPTGRLTATEQKLEGEFRHINSRLITHSEEIAFYQGNNREKATLLSSFNKLLAHLRKFLKFRVFMGIIDNMIAKYLATIIGFWAVSIPFVSRTQNLHNFDGGERSRLYYTYGRMLVKLAEAIGRLVLAGRELTRLAGFTTRVTQLRQVLADLNEGKYQRTMLTGTENLKLNSGKLIFKDNVIKFDKVPVITPNGDVLIKELSVDIHSGMNVLVCGPNGAGKSSVFRILGELWPLFGGELTKPPRGKLFYIPQKPYMTLGCLRDQIIYPHSGAEAMRRGTTDAKLMEHMKRVQLEYLLEREGGLDAVADWLDVLSGGEKQRIAMARLFYHAPQFAILDECTSAVSVDVEGSMYSYCREVGITLLTVSHRKSLWQHHEYVLHLDGRGSYTFKKIDPLEEQFGS</sequence>
<dbReference type="KEGG" id="apln:108741170"/>
<dbReference type="SMART" id="SM00382">
    <property type="entry name" value="AAA"/>
    <property type="match status" value="1"/>
</dbReference>
<evidence type="ECO:0000313" key="12">
    <source>
        <dbReference type="Proteomes" id="UP000192223"/>
    </source>
</evidence>
<dbReference type="AlphaFoldDB" id="A0A7F5RC12"/>
<feature type="domain" description="ABC transmembrane type-1" evidence="11">
    <location>
        <begin position="281"/>
        <end position="517"/>
    </location>
</feature>
<dbReference type="InterPro" id="IPR011527">
    <property type="entry name" value="ABC1_TM_dom"/>
</dbReference>
<dbReference type="GO" id="GO:0140359">
    <property type="term" value="F:ABC-type transporter activity"/>
    <property type="evidence" value="ECO:0007669"/>
    <property type="project" value="InterPro"/>
</dbReference>